<dbReference type="EMBL" id="JBBWRZ010000001">
    <property type="protein sequence ID" value="KAK8246661.1"/>
    <property type="molecule type" value="Genomic_DNA"/>
</dbReference>
<evidence type="ECO:0000313" key="2">
    <source>
        <dbReference type="EMBL" id="KAK8246661.1"/>
    </source>
</evidence>
<dbReference type="InterPro" id="IPR036866">
    <property type="entry name" value="RibonucZ/Hydroxyglut_hydro"/>
</dbReference>
<keyword evidence="3" id="KW-1185">Reference proteome</keyword>
<evidence type="ECO:0000313" key="3">
    <source>
        <dbReference type="Proteomes" id="UP001492380"/>
    </source>
</evidence>
<gene>
    <name evidence="2" type="ORF">HDK90DRAFT_472398</name>
</gene>
<dbReference type="SMART" id="SM00849">
    <property type="entry name" value="Lactamase_B"/>
    <property type="match status" value="1"/>
</dbReference>
<accession>A0ABR1Z2N1</accession>
<dbReference type="SUPFAM" id="SSF56281">
    <property type="entry name" value="Metallo-hydrolase/oxidoreductase"/>
    <property type="match status" value="1"/>
</dbReference>
<proteinExistence type="predicted"/>
<protein>
    <submittedName>
        <fullName evidence="2">Beta-lactamase-like protein</fullName>
    </submittedName>
</protein>
<dbReference type="InterPro" id="IPR050855">
    <property type="entry name" value="NDM-1-like"/>
</dbReference>
<dbReference type="CDD" id="cd07739">
    <property type="entry name" value="metallo-hydrolase-like_MBL-fold"/>
    <property type="match status" value="1"/>
</dbReference>
<dbReference type="InterPro" id="IPR001279">
    <property type="entry name" value="Metallo-B-lactamas"/>
</dbReference>
<dbReference type="Proteomes" id="UP001492380">
    <property type="component" value="Unassembled WGS sequence"/>
</dbReference>
<comment type="caution">
    <text evidence="2">The sequence shown here is derived from an EMBL/GenBank/DDBJ whole genome shotgun (WGS) entry which is preliminary data.</text>
</comment>
<dbReference type="Gene3D" id="3.60.15.10">
    <property type="entry name" value="Ribonuclease Z/Hydroxyacylglutathione hydrolase-like"/>
    <property type="match status" value="1"/>
</dbReference>
<name>A0ABR1Z2N1_9PEZI</name>
<dbReference type="Pfam" id="PF00753">
    <property type="entry name" value="Lactamase_B"/>
    <property type="match status" value="1"/>
</dbReference>
<dbReference type="PANTHER" id="PTHR42951:SF14">
    <property type="entry name" value="METALLO-BETA-LACTAMASE SUPERFAMILY PROTEIN"/>
    <property type="match status" value="1"/>
</dbReference>
<feature type="domain" description="Metallo-beta-lactamase" evidence="1">
    <location>
        <begin position="32"/>
        <end position="223"/>
    </location>
</feature>
<reference evidence="2 3" key="1">
    <citation type="submission" date="2024-04" db="EMBL/GenBank/DDBJ databases">
        <title>Phyllosticta paracitricarpa is synonymous to the EU quarantine fungus P. citricarpa based on phylogenomic analyses.</title>
        <authorList>
            <consortium name="Lawrence Berkeley National Laboratory"/>
            <person name="Van Ingen-Buijs V.A."/>
            <person name="Van Westerhoven A.C."/>
            <person name="Haridas S."/>
            <person name="Skiadas P."/>
            <person name="Martin F."/>
            <person name="Groenewald J.Z."/>
            <person name="Crous P.W."/>
            <person name="Seidl M.F."/>
        </authorList>
    </citation>
    <scope>NUCLEOTIDE SEQUENCE [LARGE SCALE GENOMIC DNA]</scope>
    <source>
        <strain evidence="2 3">CBS 123374</strain>
    </source>
</reference>
<organism evidence="2 3">
    <name type="scientific">Phyllosticta capitalensis</name>
    <dbReference type="NCBI Taxonomy" id="121624"/>
    <lineage>
        <taxon>Eukaryota</taxon>
        <taxon>Fungi</taxon>
        <taxon>Dikarya</taxon>
        <taxon>Ascomycota</taxon>
        <taxon>Pezizomycotina</taxon>
        <taxon>Dothideomycetes</taxon>
        <taxon>Dothideomycetes incertae sedis</taxon>
        <taxon>Botryosphaeriales</taxon>
        <taxon>Phyllostictaceae</taxon>
        <taxon>Phyllosticta</taxon>
    </lineage>
</organism>
<evidence type="ECO:0000259" key="1">
    <source>
        <dbReference type="SMART" id="SM00849"/>
    </source>
</evidence>
<dbReference type="PANTHER" id="PTHR42951">
    <property type="entry name" value="METALLO-BETA-LACTAMASE DOMAIN-CONTAINING"/>
    <property type="match status" value="1"/>
</dbReference>
<sequence length="295" mass="32493">MSPSNTLHAAVYDAPPIPFRLPNGKVGGNWSPISCTLLYTTKEAVLADTPITTAQTEDLAKWITATLPRGCRLRYIFVTHGHADHWFGIPTLQRRFPGVQPVANATTVAYMKTHYEQTFASLWNVQFPNQIDTPPTYATALPASGVFDVDGHELRAVEIGQADTHDCSVLWAPSLKLVVAGDAVYGDVHQMLGETNSRELRQAWIASVRKIMELKPEVVVPGHKKVGEATGPWHLERTIRYIEDFQKCVDQGFKGPRELSQAMLKIYPGRQNPGALIMGCMAAFKTKGNGSGNKL</sequence>